<evidence type="ECO:0000313" key="1">
    <source>
        <dbReference type="EMBL" id="KJU87381.1"/>
    </source>
</evidence>
<organism evidence="1 2">
    <name type="scientific">Candidatus Magnetobacterium bavaricum</name>
    <dbReference type="NCBI Taxonomy" id="29290"/>
    <lineage>
        <taxon>Bacteria</taxon>
        <taxon>Pseudomonadati</taxon>
        <taxon>Nitrospirota</taxon>
        <taxon>Thermodesulfovibrionia</taxon>
        <taxon>Thermodesulfovibrionales</taxon>
        <taxon>Candidatus Magnetobacteriaceae</taxon>
        <taxon>Candidatus Magnetobacterium</taxon>
    </lineage>
</organism>
<comment type="caution">
    <text evidence="1">The sequence shown here is derived from an EMBL/GenBank/DDBJ whole genome shotgun (WGS) entry which is preliminary data.</text>
</comment>
<dbReference type="EMBL" id="LACI01000198">
    <property type="protein sequence ID" value="KJU87381.1"/>
    <property type="molecule type" value="Genomic_DNA"/>
</dbReference>
<dbReference type="AlphaFoldDB" id="A0A0F3GZP7"/>
<name>A0A0F3GZP7_9BACT</name>
<evidence type="ECO:0000313" key="2">
    <source>
        <dbReference type="Proteomes" id="UP000033423"/>
    </source>
</evidence>
<sequence>MIGITKGVSPEEVRQSGRHVLFVEGGGDNPFDPLVIANLFGGIENIEVKALGPSYSLRSVAESLYKHHPSYYFLIDRDHYDDSYIEHCWDSFPNPETSNLLIWRYREIENYFLDPVYLMNSRFISDNVDKDILEKDIRQLCQKRLYIDAANHVIVSIREELKQTWIETFSNPEEFVSRKKALSKLLSADEFNVFKGCVATKVDRDGITNRFANILQEMTGGTEGLESGVGKWPMMIRGKKILPQIVNSKHFNVRDQKGNPLQGRDKLQQVAKDLLKQPPDIQPEDFRRLRGLIMARLARVICSHVMALVCAEFFD</sequence>
<gene>
    <name evidence="1" type="ORF">MBAV_000421</name>
</gene>
<reference evidence="1 2" key="1">
    <citation type="submission" date="2015-02" db="EMBL/GenBank/DDBJ databases">
        <title>Single-cell genomics of uncultivated deep-branching MTB reveals a conserved set of magnetosome genes.</title>
        <authorList>
            <person name="Kolinko S."/>
            <person name="Richter M."/>
            <person name="Glockner F.O."/>
            <person name="Brachmann A."/>
            <person name="Schuler D."/>
        </authorList>
    </citation>
    <scope>NUCLEOTIDE SEQUENCE [LARGE SCALE GENOMIC DNA]</scope>
    <source>
        <strain evidence="1">TM-1</strain>
    </source>
</reference>
<keyword evidence="2" id="KW-1185">Reference proteome</keyword>
<feature type="non-terminal residue" evidence="1">
    <location>
        <position position="315"/>
    </location>
</feature>
<protein>
    <recommendedName>
        <fullName evidence="3">DUF4435 domain-containing protein</fullName>
    </recommendedName>
</protein>
<dbReference type="Proteomes" id="UP000033423">
    <property type="component" value="Unassembled WGS sequence"/>
</dbReference>
<accession>A0A0F3GZP7</accession>
<proteinExistence type="predicted"/>
<evidence type="ECO:0008006" key="3">
    <source>
        <dbReference type="Google" id="ProtNLM"/>
    </source>
</evidence>